<gene>
    <name evidence="1" type="ORF">UFOPK2289_00956</name>
    <name evidence="2" type="ORF">UFOPK2822_00992</name>
    <name evidence="3" type="ORF">UFOPK3346_01369</name>
    <name evidence="4" type="ORF">UFOPK3670_00978</name>
    <name evidence="5" type="ORF">UFOPK4308_00944</name>
</gene>
<dbReference type="EMBL" id="CAFBQL010000006">
    <property type="protein sequence ID" value="CAB5059737.1"/>
    <property type="molecule type" value="Genomic_DNA"/>
</dbReference>
<sequence length="533" mass="55619">MSVLNFQPSKPSRGRMPLKVILGVGFLAAVAAMASTLAANININTGPVEFGQGIAMTTSCTGSDHILVTPLSTFSNSGENLFYLSQVTVADIPSSCIGKDFLISVYPETSSALALDGAGATVANVYFDGASTVSVVAGKSASATFAGSITSATSTSFTLSFSDSTAVTTDIYKITVETQAHDGSAVVSAGDAGLLWKTFLFNEADDLAYADLTSSGPAMSESGRTLCDLGIDSQINNNFNGGGANSSCGGDNYLDHFTGSITIPGTYDGSTTALIHFWSSNDDGFQVTIGGTAVIDENWRPQGAYGDLNTSFADFNASGSGVFLVGQTYSFDAWHSQGNRGSIAQLGWDALGTPAIIATQYFSHTVTPMELALSRCVTNLDGEFTMYDILNALSFPNITDADAALTANELYVHIAGFDGEASSGSMVYDNTGIQDLFCGNNQVNELFGLDSEQQDRGASTDVFLRDVFFGGAGNDSIENMWGSIAYGGPGDDVVTTVNEDSYFNGGEGTDSYVNLDPGGSYFSGTFQLAVFVQ</sequence>
<name>A0A6J6U5S9_9ZZZZ</name>
<dbReference type="EMBL" id="CAFBMV010000006">
    <property type="protein sequence ID" value="CAB4926029.1"/>
    <property type="molecule type" value="Genomic_DNA"/>
</dbReference>
<evidence type="ECO:0000313" key="3">
    <source>
        <dbReference type="EMBL" id="CAB4876595.1"/>
    </source>
</evidence>
<proteinExistence type="predicted"/>
<dbReference type="EMBL" id="CAEZZC010000013">
    <property type="protein sequence ID" value="CAB4753933.1"/>
    <property type="molecule type" value="Genomic_DNA"/>
</dbReference>
<evidence type="ECO:0000313" key="2">
    <source>
        <dbReference type="EMBL" id="CAB4753933.1"/>
    </source>
</evidence>
<dbReference type="EMBL" id="CAFBLE010000017">
    <property type="protein sequence ID" value="CAB4876595.1"/>
    <property type="molecule type" value="Genomic_DNA"/>
</dbReference>
<dbReference type="AlphaFoldDB" id="A0A6J6U5S9"/>
<evidence type="ECO:0000313" key="1">
    <source>
        <dbReference type="EMBL" id="CAB4668059.1"/>
    </source>
</evidence>
<dbReference type="EMBL" id="CAEZWT010000026">
    <property type="protein sequence ID" value="CAB4668059.1"/>
    <property type="molecule type" value="Genomic_DNA"/>
</dbReference>
<evidence type="ECO:0000313" key="4">
    <source>
        <dbReference type="EMBL" id="CAB4926029.1"/>
    </source>
</evidence>
<organism evidence="2">
    <name type="scientific">freshwater metagenome</name>
    <dbReference type="NCBI Taxonomy" id="449393"/>
    <lineage>
        <taxon>unclassified sequences</taxon>
        <taxon>metagenomes</taxon>
        <taxon>ecological metagenomes</taxon>
    </lineage>
</organism>
<dbReference type="PRINTS" id="PR00313">
    <property type="entry name" value="CABNDNGRPT"/>
</dbReference>
<accession>A0A6J6U5S9</accession>
<evidence type="ECO:0000313" key="5">
    <source>
        <dbReference type="EMBL" id="CAB5059737.1"/>
    </source>
</evidence>
<reference evidence="2" key="1">
    <citation type="submission" date="2020-05" db="EMBL/GenBank/DDBJ databases">
        <authorList>
            <person name="Chiriac C."/>
            <person name="Salcher M."/>
            <person name="Ghai R."/>
            <person name="Kavagutti S V."/>
        </authorList>
    </citation>
    <scope>NUCLEOTIDE SEQUENCE</scope>
</reference>
<protein>
    <submittedName>
        <fullName evidence="2">Unannotated protein</fullName>
    </submittedName>
</protein>